<protein>
    <submittedName>
        <fullName evidence="2">Alpha/beta fold hydrolase</fullName>
    </submittedName>
</protein>
<dbReference type="GO" id="GO:0016787">
    <property type="term" value="F:hydrolase activity"/>
    <property type="evidence" value="ECO:0007669"/>
    <property type="project" value="UniProtKB-KW"/>
</dbReference>
<evidence type="ECO:0000313" key="2">
    <source>
        <dbReference type="EMBL" id="QOL81502.1"/>
    </source>
</evidence>
<dbReference type="InterPro" id="IPR000073">
    <property type="entry name" value="AB_hydrolase_1"/>
</dbReference>
<dbReference type="InterPro" id="IPR029058">
    <property type="entry name" value="AB_hydrolase_fold"/>
</dbReference>
<feature type="domain" description="AB hydrolase-1" evidence="1">
    <location>
        <begin position="4"/>
        <end position="229"/>
    </location>
</feature>
<dbReference type="Gene3D" id="3.40.50.1820">
    <property type="entry name" value="alpha/beta hydrolase"/>
    <property type="match status" value="1"/>
</dbReference>
<gene>
    <name evidence="2" type="ORF">F3W81_12095</name>
</gene>
<accession>A0A7L9WNN1</accession>
<dbReference type="SUPFAM" id="SSF53474">
    <property type="entry name" value="alpha/beta-Hydrolases"/>
    <property type="match status" value="1"/>
</dbReference>
<dbReference type="InterPro" id="IPR052897">
    <property type="entry name" value="Sec-Metab_Biosynth_Hydrolase"/>
</dbReference>
<reference evidence="2 3" key="1">
    <citation type="submission" date="2019-10" db="EMBL/GenBank/DDBJ databases">
        <title>Pseudopuniceibacterium sp. HQ09 islated from Antarctica.</title>
        <authorList>
            <person name="Liao L."/>
            <person name="Su S."/>
            <person name="Chen B."/>
            <person name="Yu Y."/>
        </authorList>
    </citation>
    <scope>NUCLEOTIDE SEQUENCE [LARGE SCALE GENOMIC DNA]</scope>
    <source>
        <strain evidence="2 3">HQ09</strain>
    </source>
</reference>
<keyword evidence="2" id="KW-0378">Hydrolase</keyword>
<evidence type="ECO:0000259" key="1">
    <source>
        <dbReference type="Pfam" id="PF12697"/>
    </source>
</evidence>
<sequence length="238" mass="25861">MADFLLIHGSCHGAWCWRDTIREITALGHTARAIDLPGRADDARPVCDMTLALSAEAIVAALGREPVHLVGHSAGGFPISAAAELAPERIARLYYLCAYAPRDGVSMIDMRREQASQPLLSAVRKSPDGLRYAADPAQSIPLFYHDVAPETARWATDLLCAEPIKPQATPIALGPAYASVPRCYIQCTDDRTIPPEYQTRMAATFAPKDRYHMPTSHSPFLSDPRGLAALLTQIAEAN</sequence>
<dbReference type="RefSeq" id="WP_193079420.1">
    <property type="nucleotide sequence ID" value="NZ_CP045201.1"/>
</dbReference>
<keyword evidence="3" id="KW-1185">Reference proteome</keyword>
<proteinExistence type="predicted"/>
<dbReference type="EMBL" id="CP045201">
    <property type="protein sequence ID" value="QOL81502.1"/>
    <property type="molecule type" value="Genomic_DNA"/>
</dbReference>
<dbReference type="PANTHER" id="PTHR37017:SF11">
    <property type="entry name" value="ESTERASE_LIPASE_THIOESTERASE DOMAIN-CONTAINING PROTEIN"/>
    <property type="match status" value="1"/>
</dbReference>
<evidence type="ECO:0000313" key="3">
    <source>
        <dbReference type="Proteomes" id="UP000594118"/>
    </source>
</evidence>
<dbReference type="PANTHER" id="PTHR37017">
    <property type="entry name" value="AB HYDROLASE-1 DOMAIN-CONTAINING PROTEIN-RELATED"/>
    <property type="match status" value="1"/>
</dbReference>
<dbReference type="Proteomes" id="UP000594118">
    <property type="component" value="Chromosome"/>
</dbReference>
<dbReference type="AlphaFoldDB" id="A0A7L9WNN1"/>
<name>A0A7L9WNN1_9RHOB</name>
<dbReference type="KEGG" id="pshq:F3W81_12095"/>
<dbReference type="Pfam" id="PF12697">
    <property type="entry name" value="Abhydrolase_6"/>
    <property type="match status" value="1"/>
</dbReference>
<organism evidence="2 3">
    <name type="scientific">Pseudooceanicola spongiae</name>
    <dbReference type="NCBI Taxonomy" id="2613965"/>
    <lineage>
        <taxon>Bacteria</taxon>
        <taxon>Pseudomonadati</taxon>
        <taxon>Pseudomonadota</taxon>
        <taxon>Alphaproteobacteria</taxon>
        <taxon>Rhodobacterales</taxon>
        <taxon>Paracoccaceae</taxon>
        <taxon>Pseudooceanicola</taxon>
    </lineage>
</organism>